<accession>A0A9D9N325</accession>
<comment type="caution">
    <text evidence="1">The sequence shown here is derived from an EMBL/GenBank/DDBJ whole genome shotgun (WGS) entry which is preliminary data.</text>
</comment>
<protein>
    <submittedName>
        <fullName evidence="1">Uncharacterized protein</fullName>
    </submittedName>
</protein>
<gene>
    <name evidence="1" type="ORF">IAA81_10085</name>
</gene>
<dbReference type="Proteomes" id="UP000823638">
    <property type="component" value="Unassembled WGS sequence"/>
</dbReference>
<evidence type="ECO:0000313" key="2">
    <source>
        <dbReference type="Proteomes" id="UP000823638"/>
    </source>
</evidence>
<dbReference type="AlphaFoldDB" id="A0A9D9N325"/>
<reference evidence="1" key="2">
    <citation type="journal article" date="2021" name="PeerJ">
        <title>Extensive microbial diversity within the chicken gut microbiome revealed by metagenomics and culture.</title>
        <authorList>
            <person name="Gilroy R."/>
            <person name="Ravi A."/>
            <person name="Getino M."/>
            <person name="Pursley I."/>
            <person name="Horton D.L."/>
            <person name="Alikhan N.F."/>
            <person name="Baker D."/>
            <person name="Gharbi K."/>
            <person name="Hall N."/>
            <person name="Watson M."/>
            <person name="Adriaenssens E.M."/>
            <person name="Foster-Nyarko E."/>
            <person name="Jarju S."/>
            <person name="Secka A."/>
            <person name="Antonio M."/>
            <person name="Oren A."/>
            <person name="Chaudhuri R.R."/>
            <person name="La Ragione R."/>
            <person name="Hildebrand F."/>
            <person name="Pallen M.J."/>
        </authorList>
    </citation>
    <scope>NUCLEOTIDE SEQUENCE</scope>
    <source>
        <strain evidence="1">10532</strain>
    </source>
</reference>
<organism evidence="1 2">
    <name type="scientific">Candidatus Gallitreponema excrementavium</name>
    <dbReference type="NCBI Taxonomy" id="2840840"/>
    <lineage>
        <taxon>Bacteria</taxon>
        <taxon>Pseudomonadati</taxon>
        <taxon>Spirochaetota</taxon>
        <taxon>Spirochaetia</taxon>
        <taxon>Spirochaetales</taxon>
        <taxon>Candidatus Gallitreponema</taxon>
    </lineage>
</organism>
<name>A0A9D9N325_9SPIR</name>
<dbReference type="PROSITE" id="PS51257">
    <property type="entry name" value="PROKAR_LIPOPROTEIN"/>
    <property type="match status" value="1"/>
</dbReference>
<evidence type="ECO:0000313" key="1">
    <source>
        <dbReference type="EMBL" id="MBO8458554.1"/>
    </source>
</evidence>
<reference evidence="1" key="1">
    <citation type="submission" date="2020-10" db="EMBL/GenBank/DDBJ databases">
        <authorList>
            <person name="Gilroy R."/>
        </authorList>
    </citation>
    <scope>NUCLEOTIDE SEQUENCE</scope>
    <source>
        <strain evidence="1">10532</strain>
    </source>
</reference>
<dbReference type="Gene3D" id="3.90.1010.20">
    <property type="match status" value="2"/>
</dbReference>
<dbReference type="EMBL" id="JADIMM010000117">
    <property type="protein sequence ID" value="MBO8458554.1"/>
    <property type="molecule type" value="Genomic_DNA"/>
</dbReference>
<sequence>MKKIGFLPVLALFVFVSCTPKGVIKDGYYLAIGNKVGDTQWTEFVTVEVKDGLIQEVKWDGFNYDYNGTLRDAVSHEALNGTAIDASYLERVDNFSELVKENFIGNLQFLQTQEEFPEGFISLVQKALKNGAVKPGLYRDGDYTLASDPDDKGFYSVLTLIIRGGNIIAGSWNQINTEGSSKRDLARNGLYNMGGAYTWDEQADLCVQKLVKLQRPERIFLNDDGKTDVISGVTIFVTPFIMIAEQVLSSATNADDN</sequence>
<proteinExistence type="predicted"/>